<accession>A0A0B0P494</accession>
<proteinExistence type="predicted"/>
<keyword evidence="2" id="KW-1185">Reference proteome</keyword>
<sequence length="33" mass="3696">MLLVHCTRSNEKNGDYIEFILNVSISALCITVV</sequence>
<evidence type="ECO:0000313" key="1">
    <source>
        <dbReference type="EMBL" id="KHG19712.1"/>
    </source>
</evidence>
<protein>
    <submittedName>
        <fullName evidence="1">Uncharacterized protein</fullName>
    </submittedName>
</protein>
<dbReference type="Proteomes" id="UP000032142">
    <property type="component" value="Unassembled WGS sequence"/>
</dbReference>
<reference evidence="2" key="1">
    <citation type="submission" date="2014-09" db="EMBL/GenBank/DDBJ databases">
        <authorList>
            <person name="Mudge J."/>
            <person name="Ramaraj T."/>
            <person name="Lindquist I.E."/>
            <person name="Bharti A.K."/>
            <person name="Sundararajan A."/>
            <person name="Cameron C.T."/>
            <person name="Woodward J.E."/>
            <person name="May G.D."/>
            <person name="Brubaker C."/>
            <person name="Broadhvest J."/>
            <person name="Wilkins T.A."/>
        </authorList>
    </citation>
    <scope>NUCLEOTIDE SEQUENCE</scope>
    <source>
        <strain evidence="2">cv. AKA8401</strain>
    </source>
</reference>
<dbReference type="EMBL" id="KN413747">
    <property type="protein sequence ID" value="KHG19712.1"/>
    <property type="molecule type" value="Genomic_DNA"/>
</dbReference>
<name>A0A0B0P494_GOSAR</name>
<dbReference type="AlphaFoldDB" id="A0A0B0P494"/>
<evidence type="ECO:0000313" key="2">
    <source>
        <dbReference type="Proteomes" id="UP000032142"/>
    </source>
</evidence>
<gene>
    <name evidence="1" type="ORF">F383_26017</name>
</gene>
<organism evidence="1 2">
    <name type="scientific">Gossypium arboreum</name>
    <name type="common">Tree cotton</name>
    <name type="synonym">Gossypium nanking</name>
    <dbReference type="NCBI Taxonomy" id="29729"/>
    <lineage>
        <taxon>Eukaryota</taxon>
        <taxon>Viridiplantae</taxon>
        <taxon>Streptophyta</taxon>
        <taxon>Embryophyta</taxon>
        <taxon>Tracheophyta</taxon>
        <taxon>Spermatophyta</taxon>
        <taxon>Magnoliopsida</taxon>
        <taxon>eudicotyledons</taxon>
        <taxon>Gunneridae</taxon>
        <taxon>Pentapetalae</taxon>
        <taxon>rosids</taxon>
        <taxon>malvids</taxon>
        <taxon>Malvales</taxon>
        <taxon>Malvaceae</taxon>
        <taxon>Malvoideae</taxon>
        <taxon>Gossypium</taxon>
    </lineage>
</organism>